<proteinExistence type="predicted"/>
<organism evidence="2 3">
    <name type="scientific">Arabidopsis arenosa</name>
    <name type="common">Sand rock-cress</name>
    <name type="synonym">Cardaminopsis arenosa</name>
    <dbReference type="NCBI Taxonomy" id="38785"/>
    <lineage>
        <taxon>Eukaryota</taxon>
        <taxon>Viridiplantae</taxon>
        <taxon>Streptophyta</taxon>
        <taxon>Embryophyta</taxon>
        <taxon>Tracheophyta</taxon>
        <taxon>Spermatophyta</taxon>
        <taxon>Magnoliopsida</taxon>
        <taxon>eudicotyledons</taxon>
        <taxon>Gunneridae</taxon>
        <taxon>Pentapetalae</taxon>
        <taxon>rosids</taxon>
        <taxon>malvids</taxon>
        <taxon>Brassicales</taxon>
        <taxon>Brassicaceae</taxon>
        <taxon>Camelineae</taxon>
        <taxon>Arabidopsis</taxon>
    </lineage>
</organism>
<dbReference type="AlphaFoldDB" id="A0A8S2B165"/>
<evidence type="ECO:0008006" key="4">
    <source>
        <dbReference type="Google" id="ProtNLM"/>
    </source>
</evidence>
<sequence length="825" mass="91822">MFLSSTDQTSPSNNNPSSSSNFLHLTNSSDELGQSHLSSFSIRDYAFSYRTKNIKKSWPFSSTSLQLCLKHGLSDPLPPIQPLGTVISHLPEVKKPNITHVEAISNKKKSEKLGSNQTLVETKQGFENGLLASGSKSKIQVAMVNKTPRKKGGLVVKPGACVDSGSKEDHSCLFSASESMALRTCPICKTFSSASNTTLNAHMDQCLSVDTGQQLISKPNRPKTKPRLKVKSMIDIYASAKEDTLEDLDKRNGTKWAVISSYSNRVVSDNKSEVCNKEKKRSVLRVRIDEDAAGIGPVYIDAKGQKLRILSKFNEKASDPSREHEDVCEKKSSSEGKGSKSFKKKLRGEKYYKHRKLVPQTRKLTVHKGNASEMPEYPRGYSEEGKDFERLETSGPGQRRIFNQRILTKRRLSRHGNKNGTKFCDQPSENGHSLSEDPLVSRGPSHVSTDLSETVSSPLNSLGSWRICGESQVSGKSWALSRNKSVESDLFVANPLRCSIPVEKEFSSNLSKAKGFMKFKKARLDFSENEDTGKWESEMTQERELSDYDDWDADDGETDKVVLSSNPSFSGEDNDYESYEETGNNKGDDDMLDKNNDADVEFESMIYEKTGCETAEQESSFMEVDPIPIPGPPGSFLPSPWDMGSDAIEHHGNSSVITSQVHSSQDQFDLTDRNSSESPVSAISHFAAPETQTLSLHNIITIDKRPSRFRDSDQSCCCQRKEKALEDTTFCQPPQRMIQQDLDFLSKSVPAVPSNPNPVLRLMGKDLMVINQREEPSHDESSPKTTSQYLDLSKTQQASPSVNHLHRPYGGSGYFDTSTRFYNIP</sequence>
<protein>
    <recommendedName>
        <fullName evidence="4">Hapless 8</fullName>
    </recommendedName>
</protein>
<gene>
    <name evidence="2" type="ORF">AARE701A_LOCUS21635</name>
</gene>
<feature type="region of interest" description="Disordered" evidence="1">
    <location>
        <begin position="412"/>
        <end position="454"/>
    </location>
</feature>
<feature type="region of interest" description="Disordered" evidence="1">
    <location>
        <begin position="1"/>
        <end position="22"/>
    </location>
</feature>
<evidence type="ECO:0000313" key="2">
    <source>
        <dbReference type="EMBL" id="CAE6243405.1"/>
    </source>
</evidence>
<evidence type="ECO:0000256" key="1">
    <source>
        <dbReference type="SAM" id="MobiDB-lite"/>
    </source>
</evidence>
<dbReference type="Gene3D" id="3.30.160.60">
    <property type="entry name" value="Classic Zinc Finger"/>
    <property type="match status" value="1"/>
</dbReference>
<dbReference type="PANTHER" id="PTHR35767">
    <property type="entry name" value="HAPLESS PROTEIN"/>
    <property type="match status" value="1"/>
</dbReference>
<feature type="compositionally biased region" description="Basic and acidic residues" evidence="1">
    <location>
        <begin position="529"/>
        <end position="546"/>
    </location>
</feature>
<evidence type="ECO:0000313" key="3">
    <source>
        <dbReference type="Proteomes" id="UP000682877"/>
    </source>
</evidence>
<accession>A0A8S2B165</accession>
<reference evidence="2" key="1">
    <citation type="submission" date="2021-01" db="EMBL/GenBank/DDBJ databases">
        <authorList>
            <person name="Bezrukov I."/>
        </authorList>
    </citation>
    <scope>NUCLEOTIDE SEQUENCE</scope>
</reference>
<dbReference type="PANTHER" id="PTHR35767:SF9">
    <property type="entry name" value="HAPLESS 8"/>
    <property type="match status" value="1"/>
</dbReference>
<feature type="compositionally biased region" description="Low complexity" evidence="1">
    <location>
        <begin position="10"/>
        <end position="21"/>
    </location>
</feature>
<feature type="region of interest" description="Disordered" evidence="1">
    <location>
        <begin position="774"/>
        <end position="810"/>
    </location>
</feature>
<feature type="compositionally biased region" description="Polar residues" evidence="1">
    <location>
        <begin position="783"/>
        <end position="802"/>
    </location>
</feature>
<name>A0A8S2B165_ARAAE</name>
<dbReference type="Proteomes" id="UP000682877">
    <property type="component" value="Chromosome 8"/>
</dbReference>
<feature type="compositionally biased region" description="Acidic residues" evidence="1">
    <location>
        <begin position="547"/>
        <end position="557"/>
    </location>
</feature>
<keyword evidence="3" id="KW-1185">Reference proteome</keyword>
<dbReference type="EMBL" id="LR999458">
    <property type="protein sequence ID" value="CAE6243405.1"/>
    <property type="molecule type" value="Genomic_DNA"/>
</dbReference>
<feature type="compositionally biased region" description="Basic and acidic residues" evidence="1">
    <location>
        <begin position="315"/>
        <end position="338"/>
    </location>
</feature>
<feature type="region of interest" description="Disordered" evidence="1">
    <location>
        <begin position="529"/>
        <end position="593"/>
    </location>
</feature>
<feature type="region of interest" description="Disordered" evidence="1">
    <location>
        <begin position="315"/>
        <end position="346"/>
    </location>
</feature>